<keyword evidence="8 16" id="KW-0812">Transmembrane</keyword>
<evidence type="ECO:0000313" key="17">
    <source>
        <dbReference type="EMBL" id="CEA15054.1"/>
    </source>
</evidence>
<keyword evidence="6" id="KW-0444">Lipid biosynthesis</keyword>
<evidence type="ECO:0000256" key="7">
    <source>
        <dbReference type="ARBA" id="ARBA00022679"/>
    </source>
</evidence>
<evidence type="ECO:0000256" key="8">
    <source>
        <dbReference type="ARBA" id="ARBA00022692"/>
    </source>
</evidence>
<feature type="transmembrane region" description="Helical" evidence="16">
    <location>
        <begin position="157"/>
        <end position="175"/>
    </location>
</feature>
<keyword evidence="12" id="KW-0594">Phospholipid biosynthesis</keyword>
<reference evidence="17 18" key="1">
    <citation type="submission" date="2014-08" db="EMBL/GenBank/DDBJ databases">
        <authorList>
            <person name="Wibberg D."/>
        </authorList>
    </citation>
    <scope>NUCLEOTIDE SEQUENCE [LARGE SCALE GENOMIC DNA]</scope>
    <source>
        <strain evidence="18">ING2-E5B</strain>
    </source>
</reference>
<dbReference type="InterPro" id="IPR004533">
    <property type="entry name" value="CDP-diaglyc--ser_O-PTrfase"/>
</dbReference>
<evidence type="ECO:0000256" key="13">
    <source>
        <dbReference type="ARBA" id="ARBA00023264"/>
    </source>
</evidence>
<gene>
    <name evidence="17" type="ORF">ING2E5B_0285</name>
</gene>
<evidence type="ECO:0000256" key="6">
    <source>
        <dbReference type="ARBA" id="ARBA00022516"/>
    </source>
</evidence>
<evidence type="ECO:0000256" key="16">
    <source>
        <dbReference type="SAM" id="Phobius"/>
    </source>
</evidence>
<feature type="transmembrane region" description="Helical" evidence="16">
    <location>
        <begin position="32"/>
        <end position="53"/>
    </location>
</feature>
<dbReference type="NCBIfam" id="TIGR00473">
    <property type="entry name" value="pssA"/>
    <property type="match status" value="1"/>
</dbReference>
<dbReference type="InterPro" id="IPR000462">
    <property type="entry name" value="CDP-OH_P_trans"/>
</dbReference>
<dbReference type="KEGG" id="pbt:ING2E5B_0285"/>
<proteinExistence type="inferred from homology"/>
<dbReference type="GO" id="GO:0012505">
    <property type="term" value="C:endomembrane system"/>
    <property type="evidence" value="ECO:0007669"/>
    <property type="project" value="UniProtKB-SubCell"/>
</dbReference>
<keyword evidence="9 16" id="KW-1133">Transmembrane helix</keyword>
<organism evidence="17 18">
    <name type="scientific">Fermentimonas caenicola</name>
    <dbReference type="NCBI Taxonomy" id="1562970"/>
    <lineage>
        <taxon>Bacteria</taxon>
        <taxon>Pseudomonadati</taxon>
        <taxon>Bacteroidota</taxon>
        <taxon>Bacteroidia</taxon>
        <taxon>Bacteroidales</taxon>
        <taxon>Dysgonomonadaceae</taxon>
        <taxon>Fermentimonas</taxon>
    </lineage>
</organism>
<evidence type="ECO:0000256" key="12">
    <source>
        <dbReference type="ARBA" id="ARBA00023209"/>
    </source>
</evidence>
<comment type="subcellular location">
    <subcellularLocation>
        <location evidence="2">Endomembrane system</location>
        <topology evidence="2">Multi-pass membrane protein</topology>
    </subcellularLocation>
</comment>
<dbReference type="HOGENOM" id="CLU_049944_3_0_10"/>
<protein>
    <recommendedName>
        <fullName evidence="5">CDP-diacylglycerol--serine O-phosphatidyltransferase</fullName>
        <ecNumber evidence="4">2.7.8.8</ecNumber>
    </recommendedName>
    <alternativeName>
        <fullName evidence="14">Phosphatidylserine synthase</fullName>
    </alternativeName>
</protein>
<dbReference type="PROSITE" id="PS00379">
    <property type="entry name" value="CDP_ALCOHOL_P_TRANSF"/>
    <property type="match status" value="1"/>
</dbReference>
<dbReference type="GO" id="GO:0016020">
    <property type="term" value="C:membrane"/>
    <property type="evidence" value="ECO:0007669"/>
    <property type="project" value="InterPro"/>
</dbReference>
<keyword evidence="13" id="KW-1208">Phospholipid metabolism</keyword>
<dbReference type="EMBL" id="LN515532">
    <property type="protein sequence ID" value="CEA15054.1"/>
    <property type="molecule type" value="Genomic_DNA"/>
</dbReference>
<dbReference type="InterPro" id="IPR050324">
    <property type="entry name" value="CDP-alcohol_PTase-I"/>
</dbReference>
<evidence type="ECO:0000256" key="5">
    <source>
        <dbReference type="ARBA" id="ARBA00017171"/>
    </source>
</evidence>
<evidence type="ECO:0000256" key="15">
    <source>
        <dbReference type="RuleBase" id="RU003750"/>
    </source>
</evidence>
<evidence type="ECO:0000256" key="11">
    <source>
        <dbReference type="ARBA" id="ARBA00023136"/>
    </source>
</evidence>
<dbReference type="PANTHER" id="PTHR14269">
    <property type="entry name" value="CDP-DIACYLGLYCEROL--GLYCEROL-3-PHOSPHATE 3-PHOSPHATIDYLTRANSFERASE-RELATED"/>
    <property type="match status" value="1"/>
</dbReference>
<name>A0A098BWL9_9BACT</name>
<dbReference type="GO" id="GO:0003882">
    <property type="term" value="F:CDP-diacylglycerol-serine O-phosphatidyltransferase activity"/>
    <property type="evidence" value="ECO:0007669"/>
    <property type="project" value="UniProtKB-EC"/>
</dbReference>
<keyword evidence="10" id="KW-0443">Lipid metabolism</keyword>
<dbReference type="STRING" id="1562970.ING2E5B_0285"/>
<feature type="transmembrane region" description="Helical" evidence="16">
    <location>
        <begin position="7"/>
        <end position="26"/>
    </location>
</feature>
<feature type="transmembrane region" description="Helical" evidence="16">
    <location>
        <begin position="196"/>
        <end position="224"/>
    </location>
</feature>
<feature type="transmembrane region" description="Helical" evidence="16">
    <location>
        <begin position="65"/>
        <end position="84"/>
    </location>
</feature>
<evidence type="ECO:0000256" key="10">
    <source>
        <dbReference type="ARBA" id="ARBA00023098"/>
    </source>
</evidence>
<sequence length="237" mass="26585">MRKHVPNILTLLNLFSGCIAITMAFKSNFEGVVIWVAIAALFDFLDGMAARILKTFSPLGKELDSLADVVSFGVAPATALFILMNNHFLLYVSPHTISHFAPYLSFIIPMFAAYRLAKFNIDERQSTTFFGLPTPANGLFWISYCYGLHKLTPLNDLIFYLTIMLIFLFSWLMISEIPMFSLKIKKLTIKGNERQLLLVALFIIFTSLWGISGLAGVITMYIIISVFTTGISSRSVK</sequence>
<dbReference type="GO" id="GO:0008654">
    <property type="term" value="P:phospholipid biosynthetic process"/>
    <property type="evidence" value="ECO:0007669"/>
    <property type="project" value="UniProtKB-KW"/>
</dbReference>
<evidence type="ECO:0000256" key="2">
    <source>
        <dbReference type="ARBA" id="ARBA00004127"/>
    </source>
</evidence>
<dbReference type="PANTHER" id="PTHR14269:SF61">
    <property type="entry name" value="CDP-DIACYLGLYCEROL--SERINE O-PHOSPHATIDYLTRANSFERASE"/>
    <property type="match status" value="1"/>
</dbReference>
<evidence type="ECO:0000256" key="1">
    <source>
        <dbReference type="ARBA" id="ARBA00000287"/>
    </source>
</evidence>
<dbReference type="InterPro" id="IPR043130">
    <property type="entry name" value="CDP-OH_PTrfase_TM_dom"/>
</dbReference>
<comment type="catalytic activity">
    <reaction evidence="1">
        <text>a CDP-1,2-diacyl-sn-glycerol + L-serine = a 1,2-diacyl-sn-glycero-3-phospho-L-serine + CMP + H(+)</text>
        <dbReference type="Rhea" id="RHEA:16913"/>
        <dbReference type="ChEBI" id="CHEBI:15378"/>
        <dbReference type="ChEBI" id="CHEBI:33384"/>
        <dbReference type="ChEBI" id="CHEBI:57262"/>
        <dbReference type="ChEBI" id="CHEBI:58332"/>
        <dbReference type="ChEBI" id="CHEBI:60377"/>
        <dbReference type="EC" id="2.7.8.8"/>
    </reaction>
</comment>
<feature type="transmembrane region" description="Helical" evidence="16">
    <location>
        <begin position="129"/>
        <end position="151"/>
    </location>
</feature>
<keyword evidence="7 15" id="KW-0808">Transferase</keyword>
<comment type="similarity">
    <text evidence="3 15">Belongs to the CDP-alcohol phosphatidyltransferase class-I family.</text>
</comment>
<evidence type="ECO:0000256" key="9">
    <source>
        <dbReference type="ARBA" id="ARBA00022989"/>
    </source>
</evidence>
<feature type="transmembrane region" description="Helical" evidence="16">
    <location>
        <begin position="96"/>
        <end position="117"/>
    </location>
</feature>
<dbReference type="InterPro" id="IPR048254">
    <property type="entry name" value="CDP_ALCOHOL_P_TRANSF_CS"/>
</dbReference>
<dbReference type="PROSITE" id="PS51257">
    <property type="entry name" value="PROKAR_LIPOPROTEIN"/>
    <property type="match status" value="1"/>
</dbReference>
<keyword evidence="11 16" id="KW-0472">Membrane</keyword>
<accession>A0A098BWL9</accession>
<evidence type="ECO:0000256" key="3">
    <source>
        <dbReference type="ARBA" id="ARBA00010441"/>
    </source>
</evidence>
<dbReference type="EC" id="2.7.8.8" evidence="4"/>
<dbReference type="Proteomes" id="UP000032417">
    <property type="component" value="Chromosome 1"/>
</dbReference>
<keyword evidence="18" id="KW-1185">Reference proteome</keyword>
<dbReference type="OrthoDB" id="9777147at2"/>
<dbReference type="Pfam" id="PF01066">
    <property type="entry name" value="CDP-OH_P_transf"/>
    <property type="match status" value="1"/>
</dbReference>
<dbReference type="Gene3D" id="1.20.120.1760">
    <property type="match status" value="1"/>
</dbReference>
<evidence type="ECO:0000313" key="18">
    <source>
        <dbReference type="Proteomes" id="UP000032417"/>
    </source>
</evidence>
<dbReference type="AlphaFoldDB" id="A0A098BWL9"/>
<dbReference type="PATRIC" id="fig|1562970.3.peg.281"/>
<evidence type="ECO:0000256" key="14">
    <source>
        <dbReference type="ARBA" id="ARBA00032361"/>
    </source>
</evidence>
<evidence type="ECO:0000256" key="4">
    <source>
        <dbReference type="ARBA" id="ARBA00013174"/>
    </source>
</evidence>